<dbReference type="InterPro" id="IPR009061">
    <property type="entry name" value="DNA-bd_dom_put_sf"/>
</dbReference>
<keyword evidence="2" id="KW-1185">Reference proteome</keyword>
<dbReference type="SUPFAM" id="SSF46955">
    <property type="entry name" value="Putative DNA-binding domain"/>
    <property type="match status" value="1"/>
</dbReference>
<dbReference type="OrthoDB" id="9802039at2"/>
<protein>
    <submittedName>
        <fullName evidence="1">MerR family transcriptional regulator</fullName>
    </submittedName>
</protein>
<reference evidence="1 2" key="1">
    <citation type="submission" date="2018-12" db="EMBL/GenBank/DDBJ databases">
        <authorList>
            <person name="Li F."/>
        </authorList>
    </citation>
    <scope>NUCLEOTIDE SEQUENCE [LARGE SCALE GENOMIC DNA]</scope>
    <source>
        <strain evidence="1 2">EGI 6500705</strain>
    </source>
</reference>
<gene>
    <name evidence="1" type="ORF">ELQ94_06585</name>
</gene>
<proteinExistence type="predicted"/>
<sequence length="296" mass="32556">MTDNPTADVSPGRFRSLTGLSDKALRLYAERGILVPASIDDGTGYRSYALAQLRDGITLDLLRRARIPLEDLVVDDRFRFDEHRGKLAMRRAMEDFSLDLAERVATGDPSDLVADVTEADPAHWIAADVPFSVSSSPDDLEETFTAMAVDLPQLDGVLVEALRAEGIETIDESWTASVPGAVTRLRLAHRVEEPVSPEKLVAIEEAVMSRTDDAVRVMWGTLPERREVVYSWPKDTPTDDVGLADTTLSYLAAIAFAYRVADGDVTALNDTARRRVPATSLFDQSVSPEDVYDIAF</sequence>
<dbReference type="RefSeq" id="WP_127048433.1">
    <property type="nucleotide sequence ID" value="NZ_RZGZ01000002.1"/>
</dbReference>
<dbReference type="Proteomes" id="UP000274909">
    <property type="component" value="Unassembled WGS sequence"/>
</dbReference>
<dbReference type="Gene3D" id="1.10.1660.10">
    <property type="match status" value="1"/>
</dbReference>
<evidence type="ECO:0000313" key="2">
    <source>
        <dbReference type="Proteomes" id="UP000274909"/>
    </source>
</evidence>
<dbReference type="AlphaFoldDB" id="A0A3S0X7K4"/>
<accession>A0A3S0X7K4</accession>
<name>A0A3S0X7K4_9MICO</name>
<dbReference type="EMBL" id="RZGZ01000002">
    <property type="protein sequence ID" value="RUR01183.1"/>
    <property type="molecule type" value="Genomic_DNA"/>
</dbReference>
<comment type="caution">
    <text evidence="1">The sequence shown here is derived from an EMBL/GenBank/DDBJ whole genome shotgun (WGS) entry which is preliminary data.</text>
</comment>
<evidence type="ECO:0000313" key="1">
    <source>
        <dbReference type="EMBL" id="RUR01183.1"/>
    </source>
</evidence>
<organism evidence="1 2">
    <name type="scientific">Labedella endophytica</name>
    <dbReference type="NCBI Taxonomy" id="1523160"/>
    <lineage>
        <taxon>Bacteria</taxon>
        <taxon>Bacillati</taxon>
        <taxon>Actinomycetota</taxon>
        <taxon>Actinomycetes</taxon>
        <taxon>Micrococcales</taxon>
        <taxon>Microbacteriaceae</taxon>
        <taxon>Labedella</taxon>
    </lineage>
</organism>